<organism evidence="1 2">
    <name type="scientific">Bacillus thuringiensis serovar mexicanensis</name>
    <dbReference type="NCBI Taxonomy" id="180868"/>
    <lineage>
        <taxon>Bacteria</taxon>
        <taxon>Bacillati</taxon>
        <taxon>Bacillota</taxon>
        <taxon>Bacilli</taxon>
        <taxon>Bacillales</taxon>
        <taxon>Bacillaceae</taxon>
        <taxon>Bacillus</taxon>
        <taxon>Bacillus cereus group</taxon>
    </lineage>
</organism>
<protein>
    <submittedName>
        <fullName evidence="1">Uncharacterized protein</fullName>
    </submittedName>
</protein>
<gene>
    <name evidence="1" type="ORF">BK699_30430</name>
</gene>
<proteinExistence type="predicted"/>
<dbReference type="AlphaFoldDB" id="A0A242W0A0"/>
<evidence type="ECO:0000313" key="2">
    <source>
        <dbReference type="Proteomes" id="UP000195152"/>
    </source>
</evidence>
<dbReference type="Proteomes" id="UP000195152">
    <property type="component" value="Unassembled WGS sequence"/>
</dbReference>
<evidence type="ECO:0000313" key="1">
    <source>
        <dbReference type="EMBL" id="OTW44512.1"/>
    </source>
</evidence>
<comment type="caution">
    <text evidence="1">The sequence shown here is derived from an EMBL/GenBank/DDBJ whole genome shotgun (WGS) entry which is preliminary data.</text>
</comment>
<sequence length="119" mass="14115">MVDWWHTKFNNKRFNSDEIKFISTYITIILNSYIKKKVLLYRGTDAAKEVIYSKLKNNLGEYISIHKESRNNIKFDFIITNFQQEDMNSNTFFISDSLCDNRINILKESIFGINQITNS</sequence>
<dbReference type="EMBL" id="NFCF01000111">
    <property type="protein sequence ID" value="OTW44512.1"/>
    <property type="molecule type" value="Genomic_DNA"/>
</dbReference>
<accession>A0A242W0A0</accession>
<reference evidence="1 2" key="1">
    <citation type="submission" date="2016-10" db="EMBL/GenBank/DDBJ databases">
        <title>Comparative genomics of Bacillus thuringiensis reveals a path to pathogens against multiple invertebrate hosts.</title>
        <authorList>
            <person name="Zheng J."/>
            <person name="Gao Q."/>
            <person name="Liu H."/>
            <person name="Peng D."/>
            <person name="Ruan L."/>
            <person name="Sun M."/>
        </authorList>
    </citation>
    <scope>NUCLEOTIDE SEQUENCE [LARGE SCALE GENOMIC DNA]</scope>
    <source>
        <strain evidence="1">BGSC 4AC1</strain>
    </source>
</reference>
<name>A0A242W0A0_BACTU</name>